<dbReference type="AlphaFoldDB" id="A0AA91Q0M2"/>
<dbReference type="GO" id="GO:0016020">
    <property type="term" value="C:membrane"/>
    <property type="evidence" value="ECO:0007669"/>
    <property type="project" value="UniProtKB-SubCell"/>
</dbReference>
<protein>
    <submittedName>
        <fullName evidence="10">Flavin adenine dinucleotide transporter</fullName>
    </submittedName>
</protein>
<dbReference type="InterPro" id="IPR040241">
    <property type="entry name" value="TRP_Flc/Pkd2-like"/>
</dbReference>
<feature type="transmembrane region" description="Helical" evidence="7">
    <location>
        <begin position="497"/>
        <end position="518"/>
    </location>
</feature>
<keyword evidence="6 7" id="KW-0472">Membrane</keyword>
<dbReference type="Pfam" id="PF14558">
    <property type="entry name" value="TRP_N"/>
    <property type="match status" value="1"/>
</dbReference>
<evidence type="ECO:0000313" key="11">
    <source>
        <dbReference type="Proteomes" id="UP000195602"/>
    </source>
</evidence>
<dbReference type="GO" id="GO:0009272">
    <property type="term" value="P:fungal-type cell wall biogenesis"/>
    <property type="evidence" value="ECO:0007669"/>
    <property type="project" value="TreeGrafter"/>
</dbReference>
<evidence type="ECO:0000256" key="6">
    <source>
        <dbReference type="ARBA" id="ARBA00023136"/>
    </source>
</evidence>
<keyword evidence="4 8" id="KW-0732">Signal</keyword>
<evidence type="ECO:0000259" key="9">
    <source>
        <dbReference type="SMART" id="SM01320"/>
    </source>
</evidence>
<comment type="subcellular location">
    <subcellularLocation>
        <location evidence="1">Membrane</location>
        <topology evidence="1">Multi-pass membrane protein</topology>
    </subcellularLocation>
</comment>
<dbReference type="PANTHER" id="PTHR31145:SF2">
    <property type="entry name" value="FLAVIN CARRIER PROTEIN 2"/>
    <property type="match status" value="1"/>
</dbReference>
<dbReference type="KEGG" id="clus:A9F13_06g03157"/>
<name>A0AA91Q0M2_CLALS</name>
<feature type="signal peptide" evidence="8">
    <location>
        <begin position="1"/>
        <end position="19"/>
    </location>
</feature>
<evidence type="ECO:0000256" key="5">
    <source>
        <dbReference type="ARBA" id="ARBA00022989"/>
    </source>
</evidence>
<dbReference type="GO" id="GO:0055085">
    <property type="term" value="P:transmembrane transport"/>
    <property type="evidence" value="ECO:0007669"/>
    <property type="project" value="TreeGrafter"/>
</dbReference>
<gene>
    <name evidence="10" type="ORF">A9F13_06g03157</name>
</gene>
<feature type="transmembrane region" description="Helical" evidence="7">
    <location>
        <begin position="165"/>
        <end position="188"/>
    </location>
</feature>
<dbReference type="Proteomes" id="UP000195602">
    <property type="component" value="Unassembled WGS sequence"/>
</dbReference>
<dbReference type="Pfam" id="PF06011">
    <property type="entry name" value="TRP"/>
    <property type="match status" value="1"/>
</dbReference>
<feature type="transmembrane region" description="Helical" evidence="7">
    <location>
        <begin position="554"/>
        <end position="576"/>
    </location>
</feature>
<reference evidence="10 11" key="1">
    <citation type="submission" date="2017-04" db="EMBL/GenBank/DDBJ databases">
        <title>Draft genome of the yeast Clavispora lusitaniae type strain CBS 6936.</title>
        <authorList>
            <person name="Durrens P."/>
            <person name="Klopp C."/>
            <person name="Biteau N."/>
            <person name="Fitton-Ouhabi V."/>
            <person name="Dementhon K."/>
            <person name="Accoceberry I."/>
            <person name="Sherman D.J."/>
            <person name="Noel T."/>
        </authorList>
    </citation>
    <scope>NUCLEOTIDE SEQUENCE [LARGE SCALE GENOMIC DNA]</scope>
    <source>
        <strain evidence="10 11">CBS 6936</strain>
    </source>
</reference>
<dbReference type="EMBL" id="LYUB02000006">
    <property type="protein sequence ID" value="OVF09158.1"/>
    <property type="molecule type" value="Genomic_DNA"/>
</dbReference>
<evidence type="ECO:0000256" key="8">
    <source>
        <dbReference type="SAM" id="SignalP"/>
    </source>
</evidence>
<comment type="similarity">
    <text evidence="2">Belongs to the transient receptor potential (TRP) ion channel family.</text>
</comment>
<dbReference type="SMART" id="SM01320">
    <property type="entry name" value="TRP_N"/>
    <property type="match status" value="1"/>
</dbReference>
<feature type="transmembrane region" description="Helical" evidence="7">
    <location>
        <begin position="524"/>
        <end position="542"/>
    </location>
</feature>
<keyword evidence="5 7" id="KW-1133">Transmembrane helix</keyword>
<feature type="transmembrane region" description="Helical" evidence="7">
    <location>
        <begin position="200"/>
        <end position="219"/>
    </location>
</feature>
<feature type="transmembrane region" description="Helical" evidence="7">
    <location>
        <begin position="588"/>
        <end position="615"/>
    </location>
</feature>
<dbReference type="PANTHER" id="PTHR31145">
    <property type="entry name" value="INTEGRAL MEMBRANE PROTEIN (AFU_ORTHOLOGUE AFUA_7G01610)"/>
    <property type="match status" value="1"/>
</dbReference>
<comment type="caution">
    <text evidence="10">The sequence shown here is derived from an EMBL/GenBank/DDBJ whole genome shotgun (WGS) entry which is preliminary data.</text>
</comment>
<evidence type="ECO:0000256" key="2">
    <source>
        <dbReference type="ARBA" id="ARBA00010642"/>
    </source>
</evidence>
<evidence type="ECO:0000256" key="3">
    <source>
        <dbReference type="ARBA" id="ARBA00022692"/>
    </source>
</evidence>
<feature type="transmembrane region" description="Helical" evidence="7">
    <location>
        <begin position="434"/>
        <end position="456"/>
    </location>
</feature>
<feature type="chain" id="PRO_5041744991" evidence="8">
    <location>
        <begin position="20"/>
        <end position="749"/>
    </location>
</feature>
<evidence type="ECO:0000256" key="1">
    <source>
        <dbReference type="ARBA" id="ARBA00004141"/>
    </source>
</evidence>
<sequence>MNFLLWIYTAFLLVTAAEGTKHLSANSLLTCSDNSQASASYFDVVFYPQNNSLVFDIQGISNINGVKVSADVELIAYGLKVVKQTVDLCKLSEYKQLCPLTSGHLDISFTYKVSKSITKKIPGVAYTIPDLDARVRIAMYETKTKNPLACVEAVVNNGKTVQTKYAAWPIAAIAGLGLITSGVVSVIGHSNTAAHIASNSMSLFVYFQSLAITSMLAVAKVPPIASAWSQNFQWSLGVIRAEFIQKIANWYLQATGGTPTDILDNSHLSISVQKIKRGTNLLAEAANTLANVGRPNFLQKRASISVDSDNFGLSDQLNSTLYTTDERGEIGSKVLILRGIQRVAYLAGIEISDLYMTTIIFLLFFVFVVVVCMTFFKAAVEICIRSKIMNEGKFNEYRQQWANIIKGALYRLLLVALPQVAVLSFWEFTQHDSAGVVVVAVFLLLVTVGLLSYAIVRVVSFGRRSVKQHKNPALLLFGDLKFLNKFGFVYVQFRADCYYFVACSFAYTIIKTLFVAVLQGHGRVQAVLVFVVELFYCVAVCWKRPFMDKRTNVFNITIAVINTINALFFMFFSYVFNQPQVVASVMAVVYFVVNAVFALFLLIFTIVTCVLALVYKNPDTRYQPMKDDRVSFLPRIGPTNGKGTEAQDNMELVALGASAMKGLEHAQPLQYGEDESFDDEDSSNKKNAYSSVYNDSGSLSKNSLAETLEPQHVASTIVGNSTNAYQNFQTSYTGRHDDSIPYKGYYDQN</sequence>
<keyword evidence="3 7" id="KW-0812">Transmembrane</keyword>
<feature type="domain" description="ML-like" evidence="9">
    <location>
        <begin position="21"/>
        <end position="162"/>
    </location>
</feature>
<proteinExistence type="inferred from homology"/>
<evidence type="ECO:0000256" key="7">
    <source>
        <dbReference type="SAM" id="Phobius"/>
    </source>
</evidence>
<organism evidence="10 11">
    <name type="scientific">Clavispora lusitaniae</name>
    <name type="common">Candida lusitaniae</name>
    <dbReference type="NCBI Taxonomy" id="36911"/>
    <lineage>
        <taxon>Eukaryota</taxon>
        <taxon>Fungi</taxon>
        <taxon>Dikarya</taxon>
        <taxon>Ascomycota</taxon>
        <taxon>Saccharomycotina</taxon>
        <taxon>Pichiomycetes</taxon>
        <taxon>Metschnikowiaceae</taxon>
        <taxon>Clavispora</taxon>
    </lineage>
</organism>
<accession>A0AA91Q0M2</accession>
<feature type="transmembrane region" description="Helical" evidence="7">
    <location>
        <begin position="354"/>
        <end position="380"/>
    </location>
</feature>
<evidence type="ECO:0000313" key="10">
    <source>
        <dbReference type="EMBL" id="OVF09158.1"/>
    </source>
</evidence>
<evidence type="ECO:0000256" key="4">
    <source>
        <dbReference type="ARBA" id="ARBA00022729"/>
    </source>
</evidence>
<feature type="transmembrane region" description="Helical" evidence="7">
    <location>
        <begin position="408"/>
        <end position="428"/>
    </location>
</feature>
<dbReference type="InterPro" id="IPR010308">
    <property type="entry name" value="TRP_C"/>
</dbReference>
<dbReference type="InterPro" id="IPR032800">
    <property type="entry name" value="TRP_N"/>
</dbReference>